<feature type="region of interest" description="Disordered" evidence="1">
    <location>
        <begin position="1"/>
        <end position="23"/>
    </location>
</feature>
<reference evidence="2 3" key="1">
    <citation type="journal article" date="2019" name="Int. J. Syst. Evol. Microbiol.">
        <title>The Global Catalogue of Microorganisms (GCM) 10K type strain sequencing project: providing services to taxonomists for standard genome sequencing and annotation.</title>
        <authorList>
            <consortium name="The Broad Institute Genomics Platform"/>
            <consortium name="The Broad Institute Genome Sequencing Center for Infectious Disease"/>
            <person name="Wu L."/>
            <person name="Ma J."/>
        </authorList>
    </citation>
    <scope>NUCLEOTIDE SEQUENCE [LARGE SCALE GENOMIC DNA]</scope>
    <source>
        <strain evidence="2 3">JCM 9383</strain>
    </source>
</reference>
<dbReference type="Proteomes" id="UP001500979">
    <property type="component" value="Unassembled WGS sequence"/>
</dbReference>
<gene>
    <name evidence="2" type="ORF">GCM10010470_00470</name>
</gene>
<organism evidence="2 3">
    <name type="scientific">Saccharopolyspora taberi</name>
    <dbReference type="NCBI Taxonomy" id="60895"/>
    <lineage>
        <taxon>Bacteria</taxon>
        <taxon>Bacillati</taxon>
        <taxon>Actinomycetota</taxon>
        <taxon>Actinomycetes</taxon>
        <taxon>Pseudonocardiales</taxon>
        <taxon>Pseudonocardiaceae</taxon>
        <taxon>Saccharopolyspora</taxon>
    </lineage>
</organism>
<keyword evidence="3" id="KW-1185">Reference proteome</keyword>
<protein>
    <submittedName>
        <fullName evidence="2">Uncharacterized protein</fullName>
    </submittedName>
</protein>
<name>A0ABN3V0C4_9PSEU</name>
<dbReference type="RefSeq" id="WP_344677238.1">
    <property type="nucleotide sequence ID" value="NZ_BAAAUX010000001.1"/>
</dbReference>
<accession>A0ABN3V0C4</accession>
<comment type="caution">
    <text evidence="2">The sequence shown here is derived from an EMBL/GenBank/DDBJ whole genome shotgun (WGS) entry which is preliminary data.</text>
</comment>
<evidence type="ECO:0000256" key="1">
    <source>
        <dbReference type="SAM" id="MobiDB-lite"/>
    </source>
</evidence>
<sequence length="55" mass="6149">MPDRERPTVPIYISAGDGPRHRIGTVTADPLATREATAAFLREVADELERQEDEQ</sequence>
<evidence type="ECO:0000313" key="3">
    <source>
        <dbReference type="Proteomes" id="UP001500979"/>
    </source>
</evidence>
<dbReference type="EMBL" id="BAAAUX010000001">
    <property type="protein sequence ID" value="GAA2772854.1"/>
    <property type="molecule type" value="Genomic_DNA"/>
</dbReference>
<proteinExistence type="predicted"/>
<evidence type="ECO:0000313" key="2">
    <source>
        <dbReference type="EMBL" id="GAA2772854.1"/>
    </source>
</evidence>